<feature type="region of interest" description="Disordered" evidence="1">
    <location>
        <begin position="1"/>
        <end position="38"/>
    </location>
</feature>
<sequence length="450" mass="49497">MAERRGAPAQDKAEEGDDEEEEEDKGEARTEGTEQQHSGWETIIVVATLLAIHPNDPQADQIHVFGDTDDPGLVPAIRAAQLPRPPIHLPISIPQPLFGMSPKKHHEVERMTQYIADRVPPSASLRIIDVGAGQGYLTRALHAHFHAPTLALDSDQVQTHGAQARAGPAISAITHRTIHLTPAVLLAAIDDWLPTTGPGPYRLLLVALHACGPLTPDLFRALLSLPATHPWRPTFAIAVGCCYNLMHPPADFPLSAHLRTHPTPLPHPLPASAYQLAAQVPDHWDDSPAARARMDLATRKVVWRALLPRIHPAARQLPTETGSTPALRRLGRLPDAAYADWPTFLARARERLGVDFPHDPCQREPPFPELQERLSALHVRRCLLGPVVESYIVLDRVQWIKEELQARRQKYGEDDFLAACTIEAVNLFDQATGSGRNIALVLAPPQVDTP</sequence>
<organism evidence="3 4">
    <name type="scientific">Sphagnurus paluster</name>
    <dbReference type="NCBI Taxonomy" id="117069"/>
    <lineage>
        <taxon>Eukaryota</taxon>
        <taxon>Fungi</taxon>
        <taxon>Dikarya</taxon>
        <taxon>Basidiomycota</taxon>
        <taxon>Agaricomycotina</taxon>
        <taxon>Agaricomycetes</taxon>
        <taxon>Agaricomycetidae</taxon>
        <taxon>Agaricales</taxon>
        <taxon>Tricholomatineae</taxon>
        <taxon>Lyophyllaceae</taxon>
        <taxon>Sphagnurus</taxon>
    </lineage>
</organism>
<dbReference type="AlphaFoldDB" id="A0A9P7FVJ1"/>
<dbReference type="EMBL" id="JABCKI010005721">
    <property type="protein sequence ID" value="KAG5639422.1"/>
    <property type="molecule type" value="Genomic_DNA"/>
</dbReference>
<dbReference type="Pfam" id="PF13679">
    <property type="entry name" value="Methyltransf_32"/>
    <property type="match status" value="1"/>
</dbReference>
<comment type="caution">
    <text evidence="3">The sequence shown here is derived from an EMBL/GenBank/DDBJ whole genome shotgun (WGS) entry which is preliminary data.</text>
</comment>
<feature type="compositionally biased region" description="Acidic residues" evidence="1">
    <location>
        <begin position="14"/>
        <end position="25"/>
    </location>
</feature>
<keyword evidence="4" id="KW-1185">Reference proteome</keyword>
<evidence type="ECO:0000313" key="4">
    <source>
        <dbReference type="Proteomes" id="UP000717328"/>
    </source>
</evidence>
<evidence type="ECO:0000259" key="2">
    <source>
        <dbReference type="Pfam" id="PF13679"/>
    </source>
</evidence>
<dbReference type="Proteomes" id="UP000717328">
    <property type="component" value="Unassembled WGS sequence"/>
</dbReference>
<dbReference type="PANTHER" id="PTHR12496:SF0">
    <property type="entry name" value="METHYLTRANSFERASE DOMAIN-CONTAINING PROTEIN"/>
    <property type="match status" value="1"/>
</dbReference>
<accession>A0A9P7FVJ1</accession>
<dbReference type="SUPFAM" id="SSF53335">
    <property type="entry name" value="S-adenosyl-L-methionine-dependent methyltransferases"/>
    <property type="match status" value="1"/>
</dbReference>
<name>A0A9P7FVJ1_9AGAR</name>
<dbReference type="OrthoDB" id="10258156at2759"/>
<dbReference type="InterPro" id="IPR025714">
    <property type="entry name" value="Methyltranfer_dom"/>
</dbReference>
<reference evidence="3" key="1">
    <citation type="submission" date="2021-02" db="EMBL/GenBank/DDBJ databases">
        <authorList>
            <person name="Nieuwenhuis M."/>
            <person name="Van De Peppel L.J.J."/>
        </authorList>
    </citation>
    <scope>NUCLEOTIDE SEQUENCE</scope>
    <source>
        <strain evidence="3">D49</strain>
    </source>
</reference>
<reference evidence="3" key="2">
    <citation type="submission" date="2021-10" db="EMBL/GenBank/DDBJ databases">
        <title>Phylogenomics reveals ancestral predisposition of the termite-cultivated fungus Termitomyces towards a domesticated lifestyle.</title>
        <authorList>
            <person name="Auxier B."/>
            <person name="Grum-Grzhimaylo A."/>
            <person name="Cardenas M.E."/>
            <person name="Lodge J.D."/>
            <person name="Laessoe T."/>
            <person name="Pedersen O."/>
            <person name="Smith M.E."/>
            <person name="Kuyper T.W."/>
            <person name="Franco-Molano E.A."/>
            <person name="Baroni T.J."/>
            <person name="Aanen D.K."/>
        </authorList>
    </citation>
    <scope>NUCLEOTIDE SEQUENCE</scope>
    <source>
        <strain evidence="3">D49</strain>
    </source>
</reference>
<feature type="domain" description="Methyltransferase" evidence="2">
    <location>
        <begin position="103"/>
        <end position="247"/>
    </location>
</feature>
<dbReference type="Gene3D" id="3.40.50.150">
    <property type="entry name" value="Vaccinia Virus protein VP39"/>
    <property type="match status" value="1"/>
</dbReference>
<evidence type="ECO:0000313" key="3">
    <source>
        <dbReference type="EMBL" id="KAG5639422.1"/>
    </source>
</evidence>
<gene>
    <name evidence="3" type="ORF">H0H81_002290</name>
</gene>
<evidence type="ECO:0000256" key="1">
    <source>
        <dbReference type="SAM" id="MobiDB-lite"/>
    </source>
</evidence>
<protein>
    <recommendedName>
        <fullName evidence="2">Methyltransferase domain-containing protein</fullName>
    </recommendedName>
</protein>
<dbReference type="InterPro" id="IPR029063">
    <property type="entry name" value="SAM-dependent_MTases_sf"/>
</dbReference>
<dbReference type="PANTHER" id="PTHR12496">
    <property type="entry name" value="CGI-41 METHYLTRANSFERASE"/>
    <property type="match status" value="1"/>
</dbReference>
<dbReference type="InterPro" id="IPR052220">
    <property type="entry name" value="METTL25"/>
</dbReference>
<proteinExistence type="predicted"/>